<gene>
    <name evidence="3" type="ORF">GCM10011450_04280</name>
</gene>
<dbReference type="Gene3D" id="3.90.180.10">
    <property type="entry name" value="Medium-chain alcohol dehydrogenases, catalytic domain"/>
    <property type="match status" value="1"/>
</dbReference>
<dbReference type="SUPFAM" id="SSF50129">
    <property type="entry name" value="GroES-like"/>
    <property type="match status" value="1"/>
</dbReference>
<evidence type="ECO:0000256" key="1">
    <source>
        <dbReference type="ARBA" id="ARBA00023002"/>
    </source>
</evidence>
<dbReference type="Pfam" id="PF00107">
    <property type="entry name" value="ADH_zinc_N"/>
    <property type="match status" value="1"/>
</dbReference>
<reference evidence="3" key="2">
    <citation type="submission" date="2020-09" db="EMBL/GenBank/DDBJ databases">
        <authorList>
            <person name="Sun Q."/>
            <person name="Kim S."/>
        </authorList>
    </citation>
    <scope>NUCLEOTIDE SEQUENCE</scope>
    <source>
        <strain evidence="3">KCTC 23732</strain>
    </source>
</reference>
<evidence type="ECO:0000313" key="3">
    <source>
        <dbReference type="EMBL" id="GGW77642.1"/>
    </source>
</evidence>
<protein>
    <submittedName>
        <fullName evidence="3">NADP-dependent oxidoreductase</fullName>
    </submittedName>
</protein>
<dbReference type="InterPro" id="IPR013149">
    <property type="entry name" value="ADH-like_C"/>
</dbReference>
<dbReference type="InterPro" id="IPR041694">
    <property type="entry name" value="ADH_N_2"/>
</dbReference>
<dbReference type="Pfam" id="PF16884">
    <property type="entry name" value="ADH_N_2"/>
    <property type="match status" value="1"/>
</dbReference>
<dbReference type="AlphaFoldDB" id="A0A918JF25"/>
<keyword evidence="1" id="KW-0560">Oxidoreductase</keyword>
<evidence type="ECO:0000259" key="2">
    <source>
        <dbReference type="SMART" id="SM00829"/>
    </source>
</evidence>
<dbReference type="InterPro" id="IPR036291">
    <property type="entry name" value="NAD(P)-bd_dom_sf"/>
</dbReference>
<dbReference type="RefSeq" id="WP_373297746.1">
    <property type="nucleotide sequence ID" value="NZ_BAABFY010000057.1"/>
</dbReference>
<dbReference type="FunFam" id="3.40.50.720:FF:000121">
    <property type="entry name" value="Prostaglandin reductase 2"/>
    <property type="match status" value="1"/>
</dbReference>
<dbReference type="PANTHER" id="PTHR43205:SF7">
    <property type="entry name" value="PROSTAGLANDIN REDUCTASE 1"/>
    <property type="match status" value="1"/>
</dbReference>
<proteinExistence type="predicted"/>
<dbReference type="SMART" id="SM00829">
    <property type="entry name" value="PKS_ER"/>
    <property type="match status" value="1"/>
</dbReference>
<comment type="caution">
    <text evidence="3">The sequence shown here is derived from an EMBL/GenBank/DDBJ whole genome shotgun (WGS) entry which is preliminary data.</text>
</comment>
<accession>A0A918JF25</accession>
<dbReference type="SUPFAM" id="SSF51735">
    <property type="entry name" value="NAD(P)-binding Rossmann-fold domains"/>
    <property type="match status" value="1"/>
</dbReference>
<feature type="domain" description="Enoyl reductase (ER)" evidence="2">
    <location>
        <begin position="22"/>
        <end position="340"/>
    </location>
</feature>
<sequence length="343" mass="37171">MSGFPYMNRQYLFDKYPNAVVTSDCFKLQDEVITQIDDGEILVRNHYLSLDPYMRGRMSKAKNYAAAQELNTVMQGGTVGEVVESKHPGFRAGETVLCTGGWQLYFRASPSTENNHIRKIDVSRIPMSVYLGAAGMPGITAWYGLNKILNPKPGETLVVSAASGAVGSVVGQLAKQKGCRVIGIAGGPEKCDYVVEILGFDDCIDYKAYPDTETLSHELKQLAPNGIDAYYENVGGYIMDAVLENLNPFARVAICGLIAGYDGRSIPINNPRAILVSRASITGFIVSDHLDIWPQALAELAEAVANGVLIFKESVSIGLESAPEAFLGLLQGHNFGKQLVKLV</sequence>
<keyword evidence="4" id="KW-1185">Reference proteome</keyword>
<reference evidence="3" key="1">
    <citation type="journal article" date="2014" name="Int. J. Syst. Evol. Microbiol.">
        <title>Complete genome sequence of Corynebacterium casei LMG S-19264T (=DSM 44701T), isolated from a smear-ripened cheese.</title>
        <authorList>
            <consortium name="US DOE Joint Genome Institute (JGI-PGF)"/>
            <person name="Walter F."/>
            <person name="Albersmeier A."/>
            <person name="Kalinowski J."/>
            <person name="Ruckert C."/>
        </authorList>
    </citation>
    <scope>NUCLEOTIDE SEQUENCE</scope>
    <source>
        <strain evidence="3">KCTC 23732</strain>
    </source>
</reference>
<name>A0A918JF25_9BURK</name>
<evidence type="ECO:0000313" key="4">
    <source>
        <dbReference type="Proteomes" id="UP000608345"/>
    </source>
</evidence>
<dbReference type="PANTHER" id="PTHR43205">
    <property type="entry name" value="PROSTAGLANDIN REDUCTASE"/>
    <property type="match status" value="1"/>
</dbReference>
<dbReference type="Gene3D" id="3.40.50.720">
    <property type="entry name" value="NAD(P)-binding Rossmann-like Domain"/>
    <property type="match status" value="1"/>
</dbReference>
<dbReference type="InterPro" id="IPR020843">
    <property type="entry name" value="ER"/>
</dbReference>
<organism evidence="3 4">
    <name type="scientific">Advenella faeciporci</name>
    <dbReference type="NCBI Taxonomy" id="797535"/>
    <lineage>
        <taxon>Bacteria</taxon>
        <taxon>Pseudomonadati</taxon>
        <taxon>Pseudomonadota</taxon>
        <taxon>Betaproteobacteria</taxon>
        <taxon>Burkholderiales</taxon>
        <taxon>Alcaligenaceae</taxon>
    </lineage>
</organism>
<dbReference type="InterPro" id="IPR011032">
    <property type="entry name" value="GroES-like_sf"/>
</dbReference>
<dbReference type="CDD" id="cd05288">
    <property type="entry name" value="PGDH"/>
    <property type="match status" value="1"/>
</dbReference>
<dbReference type="Proteomes" id="UP000608345">
    <property type="component" value="Unassembled WGS sequence"/>
</dbReference>
<dbReference type="EMBL" id="BMYS01000002">
    <property type="protein sequence ID" value="GGW77642.1"/>
    <property type="molecule type" value="Genomic_DNA"/>
</dbReference>
<dbReference type="GO" id="GO:0016628">
    <property type="term" value="F:oxidoreductase activity, acting on the CH-CH group of donors, NAD or NADP as acceptor"/>
    <property type="evidence" value="ECO:0007669"/>
    <property type="project" value="InterPro"/>
</dbReference>
<dbReference type="InterPro" id="IPR045010">
    <property type="entry name" value="MDR_fam"/>
</dbReference>